<accession>A0A5B7G8C7</accession>
<name>A0A5B7G8C7_PORTR</name>
<evidence type="ECO:0000313" key="1">
    <source>
        <dbReference type="EMBL" id="MPC53859.1"/>
    </source>
</evidence>
<dbReference type="EMBL" id="VSRR010011940">
    <property type="protein sequence ID" value="MPC53859.1"/>
    <property type="molecule type" value="Genomic_DNA"/>
</dbReference>
<reference evidence="1 2" key="1">
    <citation type="submission" date="2019-05" db="EMBL/GenBank/DDBJ databases">
        <title>Another draft genome of Portunus trituberculatus and its Hox gene families provides insights of decapod evolution.</title>
        <authorList>
            <person name="Jeong J.-H."/>
            <person name="Song I."/>
            <person name="Kim S."/>
            <person name="Choi T."/>
            <person name="Kim D."/>
            <person name="Ryu S."/>
            <person name="Kim W."/>
        </authorList>
    </citation>
    <scope>NUCLEOTIDE SEQUENCE [LARGE SCALE GENOMIC DNA]</scope>
    <source>
        <tissue evidence="1">Muscle</tissue>
    </source>
</reference>
<dbReference type="Proteomes" id="UP000324222">
    <property type="component" value="Unassembled WGS sequence"/>
</dbReference>
<sequence length="68" mass="7764">MQEGCLAICVYQEADKTFNAVSSSSWSKNPFPFLAITRINTSPAWQSYNNQHFNRWKDGLPVYTNTST</sequence>
<dbReference type="AlphaFoldDB" id="A0A5B7G8C7"/>
<keyword evidence="2" id="KW-1185">Reference proteome</keyword>
<protein>
    <submittedName>
        <fullName evidence="1">Uncharacterized protein</fullName>
    </submittedName>
</protein>
<proteinExistence type="predicted"/>
<organism evidence="1 2">
    <name type="scientific">Portunus trituberculatus</name>
    <name type="common">Swimming crab</name>
    <name type="synonym">Neptunus trituberculatus</name>
    <dbReference type="NCBI Taxonomy" id="210409"/>
    <lineage>
        <taxon>Eukaryota</taxon>
        <taxon>Metazoa</taxon>
        <taxon>Ecdysozoa</taxon>
        <taxon>Arthropoda</taxon>
        <taxon>Crustacea</taxon>
        <taxon>Multicrustacea</taxon>
        <taxon>Malacostraca</taxon>
        <taxon>Eumalacostraca</taxon>
        <taxon>Eucarida</taxon>
        <taxon>Decapoda</taxon>
        <taxon>Pleocyemata</taxon>
        <taxon>Brachyura</taxon>
        <taxon>Eubrachyura</taxon>
        <taxon>Portunoidea</taxon>
        <taxon>Portunidae</taxon>
        <taxon>Portuninae</taxon>
        <taxon>Portunus</taxon>
    </lineage>
</organism>
<evidence type="ECO:0000313" key="2">
    <source>
        <dbReference type="Proteomes" id="UP000324222"/>
    </source>
</evidence>
<gene>
    <name evidence="1" type="ORF">E2C01_047762</name>
</gene>
<comment type="caution">
    <text evidence="1">The sequence shown here is derived from an EMBL/GenBank/DDBJ whole genome shotgun (WGS) entry which is preliminary data.</text>
</comment>